<keyword evidence="3" id="KW-1185">Reference proteome</keyword>
<sequence length="90" mass="10439">MRCKDPKSKPSAIPNGEAGEIWRRRKTWPGPRRRQQHASHSPYRPLQDAKAVIRKMRTWKQRLVSLLCIASDVKSSGELEDARSGRRTFQ</sequence>
<dbReference type="AlphaFoldDB" id="A0A6A6IBE0"/>
<accession>A0A6A6IBE0</accession>
<evidence type="ECO:0000313" key="2">
    <source>
        <dbReference type="EMBL" id="KAF2247559.1"/>
    </source>
</evidence>
<dbReference type="RefSeq" id="XP_033682563.1">
    <property type="nucleotide sequence ID" value="XM_033822441.1"/>
</dbReference>
<reference evidence="2" key="1">
    <citation type="journal article" date="2020" name="Stud. Mycol.">
        <title>101 Dothideomycetes genomes: a test case for predicting lifestyles and emergence of pathogens.</title>
        <authorList>
            <person name="Haridas S."/>
            <person name="Albert R."/>
            <person name="Binder M."/>
            <person name="Bloem J."/>
            <person name="Labutti K."/>
            <person name="Salamov A."/>
            <person name="Andreopoulos B."/>
            <person name="Baker S."/>
            <person name="Barry K."/>
            <person name="Bills G."/>
            <person name="Bluhm B."/>
            <person name="Cannon C."/>
            <person name="Castanera R."/>
            <person name="Culley D."/>
            <person name="Daum C."/>
            <person name="Ezra D."/>
            <person name="Gonzalez J."/>
            <person name="Henrissat B."/>
            <person name="Kuo A."/>
            <person name="Liang C."/>
            <person name="Lipzen A."/>
            <person name="Lutzoni F."/>
            <person name="Magnuson J."/>
            <person name="Mondo S."/>
            <person name="Nolan M."/>
            <person name="Ohm R."/>
            <person name="Pangilinan J."/>
            <person name="Park H.-J."/>
            <person name="Ramirez L."/>
            <person name="Alfaro M."/>
            <person name="Sun H."/>
            <person name="Tritt A."/>
            <person name="Yoshinaga Y."/>
            <person name="Zwiers L.-H."/>
            <person name="Turgeon B."/>
            <person name="Goodwin S."/>
            <person name="Spatafora J."/>
            <person name="Crous P."/>
            <person name="Grigoriev I."/>
        </authorList>
    </citation>
    <scope>NUCLEOTIDE SEQUENCE</scope>
    <source>
        <strain evidence="2">CBS 122368</strain>
    </source>
</reference>
<feature type="compositionally biased region" description="Basic residues" evidence="1">
    <location>
        <begin position="23"/>
        <end position="37"/>
    </location>
</feature>
<protein>
    <submittedName>
        <fullName evidence="2">Uncharacterized protein</fullName>
    </submittedName>
</protein>
<evidence type="ECO:0000313" key="3">
    <source>
        <dbReference type="Proteomes" id="UP000800094"/>
    </source>
</evidence>
<organism evidence="2 3">
    <name type="scientific">Trematosphaeria pertusa</name>
    <dbReference type="NCBI Taxonomy" id="390896"/>
    <lineage>
        <taxon>Eukaryota</taxon>
        <taxon>Fungi</taxon>
        <taxon>Dikarya</taxon>
        <taxon>Ascomycota</taxon>
        <taxon>Pezizomycotina</taxon>
        <taxon>Dothideomycetes</taxon>
        <taxon>Pleosporomycetidae</taxon>
        <taxon>Pleosporales</taxon>
        <taxon>Massarineae</taxon>
        <taxon>Trematosphaeriaceae</taxon>
        <taxon>Trematosphaeria</taxon>
    </lineage>
</organism>
<dbReference type="GeneID" id="54575771"/>
<dbReference type="Proteomes" id="UP000800094">
    <property type="component" value="Unassembled WGS sequence"/>
</dbReference>
<name>A0A6A6IBE0_9PLEO</name>
<evidence type="ECO:0000256" key="1">
    <source>
        <dbReference type="SAM" id="MobiDB-lite"/>
    </source>
</evidence>
<gene>
    <name evidence="2" type="ORF">BU26DRAFT_349694</name>
</gene>
<feature type="region of interest" description="Disordered" evidence="1">
    <location>
        <begin position="1"/>
        <end position="47"/>
    </location>
</feature>
<dbReference type="EMBL" id="ML987197">
    <property type="protein sequence ID" value="KAF2247559.1"/>
    <property type="molecule type" value="Genomic_DNA"/>
</dbReference>
<proteinExistence type="predicted"/>